<sequence>MGLHRDPFGRRCMQVASLPAEVVSKLVSRMRWRHRMCFWRRMTALLTSPVKSCIPIRPVSGAVSVSTEPQRRLADTEKEVKSATATATDGTIG</sequence>
<evidence type="ECO:0000313" key="3">
    <source>
        <dbReference type="Proteomes" id="UP001154282"/>
    </source>
</evidence>
<organism evidence="2 3">
    <name type="scientific">Linum tenue</name>
    <dbReference type="NCBI Taxonomy" id="586396"/>
    <lineage>
        <taxon>Eukaryota</taxon>
        <taxon>Viridiplantae</taxon>
        <taxon>Streptophyta</taxon>
        <taxon>Embryophyta</taxon>
        <taxon>Tracheophyta</taxon>
        <taxon>Spermatophyta</taxon>
        <taxon>Magnoliopsida</taxon>
        <taxon>eudicotyledons</taxon>
        <taxon>Gunneridae</taxon>
        <taxon>Pentapetalae</taxon>
        <taxon>rosids</taxon>
        <taxon>fabids</taxon>
        <taxon>Malpighiales</taxon>
        <taxon>Linaceae</taxon>
        <taxon>Linum</taxon>
    </lineage>
</organism>
<feature type="compositionally biased region" description="Polar residues" evidence="1">
    <location>
        <begin position="83"/>
        <end position="93"/>
    </location>
</feature>
<feature type="compositionally biased region" description="Basic and acidic residues" evidence="1">
    <location>
        <begin position="69"/>
        <end position="81"/>
    </location>
</feature>
<protein>
    <submittedName>
        <fullName evidence="2">Uncharacterized protein</fullName>
    </submittedName>
</protein>
<evidence type="ECO:0000256" key="1">
    <source>
        <dbReference type="SAM" id="MobiDB-lite"/>
    </source>
</evidence>
<dbReference type="EMBL" id="CAMGYJ010000011">
    <property type="protein sequence ID" value="CAI0559856.1"/>
    <property type="molecule type" value="Genomic_DNA"/>
</dbReference>
<feature type="region of interest" description="Disordered" evidence="1">
    <location>
        <begin position="67"/>
        <end position="93"/>
    </location>
</feature>
<comment type="caution">
    <text evidence="2">The sequence shown here is derived from an EMBL/GenBank/DDBJ whole genome shotgun (WGS) entry which is preliminary data.</text>
</comment>
<name>A0AAV0RRH5_9ROSI</name>
<dbReference type="Proteomes" id="UP001154282">
    <property type="component" value="Unassembled WGS sequence"/>
</dbReference>
<keyword evidence="3" id="KW-1185">Reference proteome</keyword>
<reference evidence="2" key="1">
    <citation type="submission" date="2022-08" db="EMBL/GenBank/DDBJ databases">
        <authorList>
            <person name="Gutierrez-Valencia J."/>
        </authorList>
    </citation>
    <scope>NUCLEOTIDE SEQUENCE</scope>
</reference>
<accession>A0AAV0RRH5</accession>
<gene>
    <name evidence="2" type="ORF">LITE_LOCUS49413</name>
</gene>
<proteinExistence type="predicted"/>
<dbReference type="AlphaFoldDB" id="A0AAV0RRH5"/>
<evidence type="ECO:0000313" key="2">
    <source>
        <dbReference type="EMBL" id="CAI0559856.1"/>
    </source>
</evidence>